<accession>E4XFB2</accession>
<dbReference type="InterPro" id="IPR027417">
    <property type="entry name" value="P-loop_NTPase"/>
</dbReference>
<keyword evidence="2" id="KW-1185">Reference proteome</keyword>
<proteinExistence type="predicted"/>
<dbReference type="InParanoid" id="E4XFB2"/>
<protein>
    <submittedName>
        <fullName evidence="1">Uncharacterized protein</fullName>
    </submittedName>
</protein>
<sequence>MFRVSLHRASIRSYARSKFQTKISKSINDRQNIYLEAFPGTGKTTAILDELSSRTGFSRGINKLIIVSRTGRANSISERISDRSDTGRRKIGKLLARDPATRRKRDSFIETIQNVENKPILIAQIAGNSRINKATEEELLTVENVDQVVIFDSDRLFSRKNEQFLRRLFRGIPKCAQKIIVSDGLSKTPESAMALTFFLGAKFIEIQSKSETSFRSTDIQICDLSSFSKDVSASGLEKPLVLCYTKKTLHELKENLQRNHNGLRCLTVNDFLKQQTSKIEKECFLVELPRFDDCIDLWSISDIVSKLRIYIDEKNEIDLRLKAALSHLQNK</sequence>
<evidence type="ECO:0000313" key="1">
    <source>
        <dbReference type="EMBL" id="CBY24300.1"/>
    </source>
</evidence>
<name>E4XFB2_OIKDI</name>
<reference evidence="1" key="1">
    <citation type="journal article" date="2010" name="Science">
        <title>Plasticity of animal genome architecture unmasked by rapid evolution of a pelagic tunicate.</title>
        <authorList>
            <person name="Denoeud F."/>
            <person name="Henriet S."/>
            <person name="Mungpakdee S."/>
            <person name="Aury J.M."/>
            <person name="Da Silva C."/>
            <person name="Brinkmann H."/>
            <person name="Mikhaleva J."/>
            <person name="Olsen L.C."/>
            <person name="Jubin C."/>
            <person name="Canestro C."/>
            <person name="Bouquet J.M."/>
            <person name="Danks G."/>
            <person name="Poulain J."/>
            <person name="Campsteijn C."/>
            <person name="Adamski M."/>
            <person name="Cross I."/>
            <person name="Yadetie F."/>
            <person name="Muffato M."/>
            <person name="Louis A."/>
            <person name="Butcher S."/>
            <person name="Tsagkogeorga G."/>
            <person name="Konrad A."/>
            <person name="Singh S."/>
            <person name="Jensen M.F."/>
            <person name="Cong E.H."/>
            <person name="Eikeseth-Otteraa H."/>
            <person name="Noel B."/>
            <person name="Anthouard V."/>
            <person name="Porcel B.M."/>
            <person name="Kachouri-Lafond R."/>
            <person name="Nishino A."/>
            <person name="Ugolini M."/>
            <person name="Chourrout P."/>
            <person name="Nishida H."/>
            <person name="Aasland R."/>
            <person name="Huzurbazar S."/>
            <person name="Westhof E."/>
            <person name="Delsuc F."/>
            <person name="Lehrach H."/>
            <person name="Reinhardt R."/>
            <person name="Weissenbach J."/>
            <person name="Roy S.W."/>
            <person name="Artiguenave F."/>
            <person name="Postlethwait J.H."/>
            <person name="Manak J.R."/>
            <person name="Thompson E.M."/>
            <person name="Jaillon O."/>
            <person name="Du Pasquier L."/>
            <person name="Boudinot P."/>
            <person name="Liberles D.A."/>
            <person name="Volff J.N."/>
            <person name="Philippe H."/>
            <person name="Lenhard B."/>
            <person name="Roest Crollius H."/>
            <person name="Wincker P."/>
            <person name="Chourrout D."/>
        </authorList>
    </citation>
    <scope>NUCLEOTIDE SEQUENCE [LARGE SCALE GENOMIC DNA]</scope>
</reference>
<dbReference type="Gene3D" id="3.40.50.300">
    <property type="entry name" value="P-loop containing nucleotide triphosphate hydrolases"/>
    <property type="match status" value="1"/>
</dbReference>
<organism evidence="1">
    <name type="scientific">Oikopleura dioica</name>
    <name type="common">Tunicate</name>
    <dbReference type="NCBI Taxonomy" id="34765"/>
    <lineage>
        <taxon>Eukaryota</taxon>
        <taxon>Metazoa</taxon>
        <taxon>Chordata</taxon>
        <taxon>Tunicata</taxon>
        <taxon>Appendicularia</taxon>
        <taxon>Copelata</taxon>
        <taxon>Oikopleuridae</taxon>
        <taxon>Oikopleura</taxon>
    </lineage>
</organism>
<dbReference type="Proteomes" id="UP000001307">
    <property type="component" value="Unassembled WGS sequence"/>
</dbReference>
<dbReference type="AlphaFoldDB" id="E4XFB2"/>
<gene>
    <name evidence="1" type="ORF">GSOID_T00009653001</name>
</gene>
<evidence type="ECO:0000313" key="2">
    <source>
        <dbReference type="Proteomes" id="UP000001307"/>
    </source>
</evidence>
<dbReference type="EMBL" id="FN653044">
    <property type="protein sequence ID" value="CBY24300.1"/>
    <property type="molecule type" value="Genomic_DNA"/>
</dbReference>
<dbReference type="SUPFAM" id="SSF52540">
    <property type="entry name" value="P-loop containing nucleoside triphosphate hydrolases"/>
    <property type="match status" value="2"/>
</dbReference>